<evidence type="ECO:0000313" key="2">
    <source>
        <dbReference type="EMBL" id="MFB5681552.1"/>
    </source>
</evidence>
<dbReference type="EMBL" id="JBHILM010000011">
    <property type="protein sequence ID" value="MFB5681552.1"/>
    <property type="molecule type" value="Genomic_DNA"/>
</dbReference>
<organism evidence="2 3">
    <name type="scientific">Paenibacillus terreus</name>
    <dbReference type="NCBI Taxonomy" id="1387834"/>
    <lineage>
        <taxon>Bacteria</taxon>
        <taxon>Bacillati</taxon>
        <taxon>Bacillota</taxon>
        <taxon>Bacilli</taxon>
        <taxon>Bacillales</taxon>
        <taxon>Paenibacillaceae</taxon>
        <taxon>Paenibacillus</taxon>
    </lineage>
</organism>
<dbReference type="Proteomes" id="UP001580407">
    <property type="component" value="Unassembled WGS sequence"/>
</dbReference>
<sequence>MKKSIFKSILCLSLLALITPMNLQTASAADNNQDTLVYNLDNSITSVFDSVYTIESHLSTPGNTVVFEGSEIDKLPLYQNIFQPMNIPLFLEDDEFKEINPDAILNEQEETINGEKNVIVPTKTTLIALYNANGKITVLQNDEPIDESVNKIKSFKSYVNTNNQESFISDFKDDMDDLFSKGSVSPANVSVAAEQGDILTSIRKTLSANGSYTVVGGSKVNYVAGKAVTDYILYANSKGTHFYVLADSQIYPAGVADNDNATWTTGYKSNIRTNSSTNSLINWSPNTTGLSLDSNDQFQVGISASATGIELSFNYTWNGTSSVKLESTGSKTSGLTTEYIYKNNGNAIASDTFTKGHGALIQATNKVLSFSASHQFRNENVYSNGSTWYSTNTTNLSYSF</sequence>
<reference evidence="2 3" key="1">
    <citation type="submission" date="2024-09" db="EMBL/GenBank/DDBJ databases">
        <authorList>
            <person name="Ruan L."/>
        </authorList>
    </citation>
    <scope>NUCLEOTIDE SEQUENCE [LARGE SCALE GENOMIC DNA]</scope>
    <source>
        <strain evidence="2 3">D33</strain>
    </source>
</reference>
<comment type="caution">
    <text evidence="2">The sequence shown here is derived from an EMBL/GenBank/DDBJ whole genome shotgun (WGS) entry which is preliminary data.</text>
</comment>
<protein>
    <submittedName>
        <fullName evidence="2">Uncharacterized protein</fullName>
    </submittedName>
</protein>
<accession>A0ABV5B7T2</accession>
<evidence type="ECO:0000256" key="1">
    <source>
        <dbReference type="SAM" id="SignalP"/>
    </source>
</evidence>
<feature type="signal peptide" evidence="1">
    <location>
        <begin position="1"/>
        <end position="28"/>
    </location>
</feature>
<gene>
    <name evidence="2" type="ORF">ACE3NQ_11570</name>
</gene>
<dbReference type="RefSeq" id="WP_375525338.1">
    <property type="nucleotide sequence ID" value="NZ_JBHILM010000011.1"/>
</dbReference>
<feature type="chain" id="PRO_5045494277" evidence="1">
    <location>
        <begin position="29"/>
        <end position="400"/>
    </location>
</feature>
<name>A0ABV5B7T2_9BACL</name>
<keyword evidence="1" id="KW-0732">Signal</keyword>
<evidence type="ECO:0000313" key="3">
    <source>
        <dbReference type="Proteomes" id="UP001580407"/>
    </source>
</evidence>
<keyword evidence="3" id="KW-1185">Reference proteome</keyword>
<proteinExistence type="predicted"/>